<reference evidence="2" key="1">
    <citation type="submission" date="2018-02" db="EMBL/GenBank/DDBJ databases">
        <authorList>
            <person name="Clavel T."/>
            <person name="Strowig T."/>
        </authorList>
    </citation>
    <scope>NUCLEOTIDE SEQUENCE [LARGE SCALE GENOMIC DNA]</scope>
    <source>
        <strain evidence="2">DSM 103720</strain>
    </source>
</reference>
<dbReference type="Proteomes" id="UP000244905">
    <property type="component" value="Unassembled WGS sequence"/>
</dbReference>
<comment type="caution">
    <text evidence="1">The sequence shown here is derived from an EMBL/GenBank/DDBJ whole genome shotgun (WGS) entry which is preliminary data.</text>
</comment>
<protein>
    <recommendedName>
        <fullName evidence="3">HK97 gp10 family phage protein</fullName>
    </recommendedName>
</protein>
<name>A0A2V1IHZ8_9BACT</name>
<evidence type="ECO:0008006" key="3">
    <source>
        <dbReference type="Google" id="ProtNLM"/>
    </source>
</evidence>
<dbReference type="RefSeq" id="WP_107033392.1">
    <property type="nucleotide sequence ID" value="NZ_CAPEJN010000067.1"/>
</dbReference>
<dbReference type="AlphaFoldDB" id="A0A2V1IHZ8"/>
<proteinExistence type="predicted"/>
<dbReference type="EMBL" id="PUEC01000047">
    <property type="protein sequence ID" value="PWB00300.1"/>
    <property type="molecule type" value="Genomic_DNA"/>
</dbReference>
<sequence length="144" mass="16200">MNGASDKEQLEARRKYVRAFNATMVKIWREQISLLGVVDTGALYRSTVGVSLTADGKFIDITLSQAFNTYGLFVDYGTGRNTPRGNPGDIGKANGRKRKRWFSRKYFASVMNIQEFYADSLGQEFCRAISNALNPDIMRRAVTL</sequence>
<keyword evidence="2" id="KW-1185">Reference proteome</keyword>
<gene>
    <name evidence="1" type="ORF">C5O23_13235</name>
</gene>
<dbReference type="GeneID" id="82527281"/>
<evidence type="ECO:0000313" key="2">
    <source>
        <dbReference type="Proteomes" id="UP000244905"/>
    </source>
</evidence>
<evidence type="ECO:0000313" key="1">
    <source>
        <dbReference type="EMBL" id="PWB00300.1"/>
    </source>
</evidence>
<accession>A0A2V1IHZ8</accession>
<organism evidence="1 2">
    <name type="scientific">Duncaniella muris</name>
    <dbReference type="NCBI Taxonomy" id="2094150"/>
    <lineage>
        <taxon>Bacteria</taxon>
        <taxon>Pseudomonadati</taxon>
        <taxon>Bacteroidota</taxon>
        <taxon>Bacteroidia</taxon>
        <taxon>Bacteroidales</taxon>
        <taxon>Muribaculaceae</taxon>
        <taxon>Duncaniella</taxon>
    </lineage>
</organism>